<sequence>IKIELLGILSPLLILHWEHGTGSPLCNTPDNAPCVLDHPCDSNIMTQIRSQMGQLNSSANDVFIAYMGQGQPFSSDVDHMCGHGLMSFPPFHANGIEREKLVELYRIMVYFDFSLDDTLKFQKTLYPNDQNLHSKLKSTMDILPGLLSNVLCRLCSKNNMRLTDTIYGLNISQENVFHKKKLGCELLLKYTQLIPYLAWDF</sequence>
<dbReference type="Proteomes" id="UP000007646">
    <property type="component" value="Unassembled WGS sequence"/>
</dbReference>
<dbReference type="GO" id="GO:0008284">
    <property type="term" value="P:positive regulation of cell population proliferation"/>
    <property type="evidence" value="ECO:0007669"/>
    <property type="project" value="TreeGrafter"/>
</dbReference>
<comment type="function">
    <text evidence="5">LIF has the capacity to induce terminal differentiation in leukemic cells. Its activities include the induction of hematopoietic differentiation in normal and myeloid leukemia cells, the induction of neuronal cell differentiation, and the stimulation of acute-phase protein synthesis in hepatocytes.</text>
</comment>
<dbReference type="InterPro" id="IPR001581">
    <property type="entry name" value="Leukemia_IF/oncostatin"/>
</dbReference>
<dbReference type="SUPFAM" id="SSF47266">
    <property type="entry name" value="4-helical cytokines"/>
    <property type="match status" value="1"/>
</dbReference>
<dbReference type="GO" id="GO:0005615">
    <property type="term" value="C:extracellular space"/>
    <property type="evidence" value="ECO:0007669"/>
    <property type="project" value="UniProtKB-KW"/>
</dbReference>
<evidence type="ECO:0000256" key="6">
    <source>
        <dbReference type="SAM" id="SignalP"/>
    </source>
</evidence>
<reference evidence="7 8" key="1">
    <citation type="submission" date="2009-06" db="EMBL/GenBank/DDBJ databases">
        <title>The Genome Sequence of Loxodonta africana (African elephant).</title>
        <authorList>
            <person name="Di Palma F."/>
            <person name="Heiman D."/>
            <person name="Young S."/>
            <person name="Johnson J."/>
            <person name="Lander E.S."/>
            <person name="Lindblad-Toh K."/>
        </authorList>
    </citation>
    <scope>NUCLEOTIDE SEQUENCE [LARGE SCALE GENOMIC DNA]</scope>
    <source>
        <strain evidence="7 8">Isolate ISIS603380</strain>
    </source>
</reference>
<dbReference type="STRING" id="9785.ENSLAFP00000026289"/>
<feature type="chain" id="PRO_5003456510" description="Leukemia inhibitory factor" evidence="6">
    <location>
        <begin position="23"/>
        <end position="201"/>
    </location>
</feature>
<dbReference type="GO" id="GO:0045595">
    <property type="term" value="P:regulation of cell differentiation"/>
    <property type="evidence" value="ECO:0007669"/>
    <property type="project" value="TreeGrafter"/>
</dbReference>
<dbReference type="PANTHER" id="PTHR10633:SF0">
    <property type="entry name" value="LEUKEMIA INHIBITORY FACTOR"/>
    <property type="match status" value="1"/>
</dbReference>
<name>G3UEN1_LOXAF</name>
<dbReference type="HOGENOM" id="CLU_117011_0_0_1"/>
<evidence type="ECO:0000256" key="5">
    <source>
        <dbReference type="ARBA" id="ARBA00024822"/>
    </source>
</evidence>
<comment type="subcellular location">
    <subcellularLocation>
        <location evidence="1">Secreted</location>
    </subcellularLocation>
</comment>
<keyword evidence="8" id="KW-1185">Reference proteome</keyword>
<evidence type="ECO:0000313" key="8">
    <source>
        <dbReference type="Proteomes" id="UP000007646"/>
    </source>
</evidence>
<dbReference type="Gene3D" id="1.20.1250.10">
    <property type="match status" value="1"/>
</dbReference>
<dbReference type="PRINTS" id="PR01883">
    <property type="entry name" value="LEUKAEMIAIF"/>
</dbReference>
<dbReference type="SMART" id="SM00080">
    <property type="entry name" value="LIF_OSM"/>
    <property type="match status" value="1"/>
</dbReference>
<dbReference type="InterPro" id="IPR009079">
    <property type="entry name" value="4_helix_cytokine-like_core"/>
</dbReference>
<dbReference type="GO" id="GO:0006955">
    <property type="term" value="P:immune response"/>
    <property type="evidence" value="ECO:0007669"/>
    <property type="project" value="InterPro"/>
</dbReference>
<dbReference type="Pfam" id="PF01291">
    <property type="entry name" value="LIF_OSM"/>
    <property type="match status" value="1"/>
</dbReference>
<evidence type="ECO:0000256" key="4">
    <source>
        <dbReference type="ARBA" id="ARBA00022525"/>
    </source>
</evidence>
<evidence type="ECO:0000256" key="2">
    <source>
        <dbReference type="ARBA" id="ARBA00016836"/>
    </source>
</evidence>
<protein>
    <recommendedName>
        <fullName evidence="2">Leukemia inhibitory factor</fullName>
    </recommendedName>
</protein>
<dbReference type="InParanoid" id="G3UEN1"/>
<evidence type="ECO:0000256" key="1">
    <source>
        <dbReference type="ARBA" id="ARBA00004613"/>
    </source>
</evidence>
<reference evidence="7" key="2">
    <citation type="submission" date="2025-08" db="UniProtKB">
        <authorList>
            <consortium name="Ensembl"/>
        </authorList>
    </citation>
    <scope>IDENTIFICATION</scope>
    <source>
        <strain evidence="7">Isolate ISIS603380</strain>
    </source>
</reference>
<dbReference type="eggNOG" id="ENOG502S3JD">
    <property type="taxonomic scope" value="Eukaryota"/>
</dbReference>
<keyword evidence="4" id="KW-0964">Secreted</keyword>
<evidence type="ECO:0000256" key="3">
    <source>
        <dbReference type="ARBA" id="ARBA00022514"/>
    </source>
</evidence>
<dbReference type="OMA" id="SANDVFI"/>
<dbReference type="GO" id="GO:0008083">
    <property type="term" value="F:growth factor activity"/>
    <property type="evidence" value="ECO:0007669"/>
    <property type="project" value="TreeGrafter"/>
</dbReference>
<keyword evidence="6" id="KW-0732">Signal</keyword>
<dbReference type="InterPro" id="IPR003624">
    <property type="entry name" value="Leukemia_IF"/>
</dbReference>
<dbReference type="GO" id="GO:0005146">
    <property type="term" value="F:leukemia inhibitory factor receptor binding"/>
    <property type="evidence" value="ECO:0007669"/>
    <property type="project" value="InterPro"/>
</dbReference>
<reference evidence="7" key="3">
    <citation type="submission" date="2025-09" db="UniProtKB">
        <authorList>
            <consortium name="Ensembl"/>
        </authorList>
    </citation>
    <scope>IDENTIFICATION</scope>
    <source>
        <strain evidence="7">Isolate ISIS603380</strain>
    </source>
</reference>
<dbReference type="GO" id="GO:0048861">
    <property type="term" value="P:leukemia inhibitory factor signaling pathway"/>
    <property type="evidence" value="ECO:0007669"/>
    <property type="project" value="TreeGrafter"/>
</dbReference>
<evidence type="ECO:0000313" key="7">
    <source>
        <dbReference type="Ensembl" id="ENSLAFP00000026289.1"/>
    </source>
</evidence>
<dbReference type="PANTHER" id="PTHR10633">
    <property type="entry name" value="LEUKEMIA INHIBITORY FACTOR"/>
    <property type="match status" value="1"/>
</dbReference>
<dbReference type="GeneTree" id="ENSGT00390000000059"/>
<feature type="signal peptide" evidence="6">
    <location>
        <begin position="1"/>
        <end position="22"/>
    </location>
</feature>
<dbReference type="GO" id="GO:0005125">
    <property type="term" value="F:cytokine activity"/>
    <property type="evidence" value="ECO:0007669"/>
    <property type="project" value="UniProtKB-KW"/>
</dbReference>
<organism evidence="7 8">
    <name type="scientific">Loxodonta africana</name>
    <name type="common">African elephant</name>
    <dbReference type="NCBI Taxonomy" id="9785"/>
    <lineage>
        <taxon>Eukaryota</taxon>
        <taxon>Metazoa</taxon>
        <taxon>Chordata</taxon>
        <taxon>Craniata</taxon>
        <taxon>Vertebrata</taxon>
        <taxon>Euteleostomi</taxon>
        <taxon>Mammalia</taxon>
        <taxon>Eutheria</taxon>
        <taxon>Afrotheria</taxon>
        <taxon>Proboscidea</taxon>
        <taxon>Elephantidae</taxon>
        <taxon>Loxodonta</taxon>
    </lineage>
</organism>
<dbReference type="AlphaFoldDB" id="G3UEN1"/>
<proteinExistence type="predicted"/>
<keyword evidence="3" id="KW-0202">Cytokine</keyword>
<dbReference type="Ensembl" id="ENSLAFT00000035195.1">
    <property type="protein sequence ID" value="ENSLAFP00000026289.1"/>
    <property type="gene ID" value="ENSLAFG00000027996.1"/>
</dbReference>
<accession>G3UEN1</accession>